<sequence>MFAPAMEGSVEDSVNGDDEEVDKRERHLQQHYYGTTASSSTSASRDGSPHGVLQWSSDETAENTWDRLDCTTMNVRGDLYQYDQQKFPSGPALMTLESFDAFQTSRAVPCAVNDSRCEAHRIWKENPKKFVFVINWQMTPVQFVLTFTVDLRGDIFTADEPYARLFHRFIAMDTEERNKRLKVIPRVVEGPWIVKRAIGETPAIIGTKIDTQYFDGYRYMEVSIDVYSSQLARHIVSLVTDAAKKLVIDIGFVIEGESDDELPERMIGGFRVRYPDLDSLRRLEGSSLEMIAVLSVSEVGMLAAKVAELGLSPKPEWIESVGDDVNAGLSALMNSHLADCIAAGSLPQLGQDGVGHSLCSNGSKNRVLKMMLTDGVRRITAIEVVFINEIPQQLGRLPGAKLIISGSPDVCAACVLLYPCHVKFLGGFCPQLQISYKRSLSEKIARADPLRLAAPTDSEPISRSSTQTASAAPQPNLATEGGREARAQLDPQTMADTRDRCHNGMPNSGPNDGIFGGTMPSNSVASSAVHQPGEARATLSRGASSLPVFGDDDHVSRSSLQRVSTATSSSYDNHGQMAPSMGCQNPLATNTVRPTNQNVNRGVPSYIHPSSTSMTMLHCPPAVKQELTSSQDRTECRAVSAGPLQERPQSSSCGSGEPSELRLAKRVRTAEASEISVTQPMEDEGGIQRITEITPVSAITLSSGSENAAQSCEIEEIEDLIGASQEAREGGGTRQMSDGYSDGGGRKVVLDSGVNTFIAEIVEGDLPVTGYHGFFLVWRDIEGRVFASARADGISSGELAHLAQSLDEQRFED</sequence>
<evidence type="ECO:0000259" key="2">
    <source>
        <dbReference type="Pfam" id="PF07059"/>
    </source>
</evidence>
<dbReference type="Pfam" id="PF08585">
    <property type="entry name" value="RMI1_N_C"/>
    <property type="match status" value="1"/>
</dbReference>
<proteinExistence type="predicted"/>
<evidence type="ECO:0000256" key="1">
    <source>
        <dbReference type="SAM" id="MobiDB-lite"/>
    </source>
</evidence>
<dbReference type="InterPro" id="IPR045096">
    <property type="entry name" value="EDR2-like"/>
</dbReference>
<evidence type="ECO:0008006" key="6">
    <source>
        <dbReference type="Google" id="ProtNLM"/>
    </source>
</evidence>
<protein>
    <recommendedName>
        <fullName evidence="6">Protein ENHANCED DISEASE RESISTANCE 2 C-terminal domain-containing protein</fullName>
    </recommendedName>
</protein>
<feature type="compositionally biased region" description="Low complexity" evidence="1">
    <location>
        <begin position="35"/>
        <end position="44"/>
    </location>
</feature>
<gene>
    <name evidence="4" type="ORF">FOL47_000691</name>
</gene>
<dbReference type="PANTHER" id="PTHR12136:SF41">
    <property type="entry name" value="PLECKSTRIN HOMOLOGY (PH) AND LIPID-BINDING START DOMAINS-CONTAINING PROTEIN"/>
    <property type="match status" value="1"/>
</dbReference>
<dbReference type="InterPro" id="IPR013894">
    <property type="entry name" value="RMI1_OB"/>
</dbReference>
<organism evidence="4 5">
    <name type="scientific">Perkinsus chesapeaki</name>
    <name type="common">Clam parasite</name>
    <name type="synonym">Perkinsus andrewsi</name>
    <dbReference type="NCBI Taxonomy" id="330153"/>
    <lineage>
        <taxon>Eukaryota</taxon>
        <taxon>Sar</taxon>
        <taxon>Alveolata</taxon>
        <taxon>Perkinsozoa</taxon>
        <taxon>Perkinsea</taxon>
        <taxon>Perkinsida</taxon>
        <taxon>Perkinsidae</taxon>
        <taxon>Perkinsus</taxon>
    </lineage>
</organism>
<feature type="domain" description="Protein ENHANCED DISEASE RESISTANCE 2 C-terminal" evidence="2">
    <location>
        <begin position="65"/>
        <end position="274"/>
    </location>
</feature>
<accession>A0A7J6MLI2</accession>
<feature type="region of interest" description="Disordered" evidence="1">
    <location>
        <begin position="725"/>
        <end position="744"/>
    </location>
</feature>
<name>A0A7J6MLI2_PERCH</name>
<keyword evidence="5" id="KW-1185">Reference proteome</keyword>
<dbReference type="PANTHER" id="PTHR12136">
    <property type="entry name" value="ENHANCED DISEASE RESISTANCE-RELATED"/>
    <property type="match status" value="1"/>
</dbReference>
<dbReference type="Pfam" id="PF07059">
    <property type="entry name" value="EDR2_C"/>
    <property type="match status" value="1"/>
</dbReference>
<reference evidence="4 5" key="1">
    <citation type="submission" date="2020-04" db="EMBL/GenBank/DDBJ databases">
        <title>Perkinsus chesapeaki whole genome sequence.</title>
        <authorList>
            <person name="Bogema D.R."/>
        </authorList>
    </citation>
    <scope>NUCLEOTIDE SEQUENCE [LARGE SCALE GENOMIC DNA]</scope>
    <source>
        <strain evidence="4">ATCC PRA-425</strain>
    </source>
</reference>
<dbReference type="EMBL" id="JAAPAO010000113">
    <property type="protein sequence ID" value="KAF4672306.1"/>
    <property type="molecule type" value="Genomic_DNA"/>
</dbReference>
<dbReference type="InterPro" id="IPR009769">
    <property type="entry name" value="EDR2_C"/>
</dbReference>
<feature type="compositionally biased region" description="Polar residues" evidence="1">
    <location>
        <begin position="557"/>
        <end position="573"/>
    </location>
</feature>
<comment type="caution">
    <text evidence="4">The sequence shown here is derived from an EMBL/GenBank/DDBJ whole genome shotgun (WGS) entry which is preliminary data.</text>
</comment>
<dbReference type="AlphaFoldDB" id="A0A7J6MLI2"/>
<dbReference type="InterPro" id="IPR042470">
    <property type="entry name" value="RMI1_N_C_sf"/>
</dbReference>
<evidence type="ECO:0000313" key="4">
    <source>
        <dbReference type="EMBL" id="KAF4672306.1"/>
    </source>
</evidence>
<feature type="compositionally biased region" description="Polar residues" evidence="1">
    <location>
        <begin position="519"/>
        <end position="529"/>
    </location>
</feature>
<dbReference type="Proteomes" id="UP000591131">
    <property type="component" value="Unassembled WGS sequence"/>
</dbReference>
<dbReference type="Gene3D" id="2.40.50.770">
    <property type="entry name" value="RecQ-mediated genome instability protein Rmi1, C-terminal domain"/>
    <property type="match status" value="1"/>
</dbReference>
<dbReference type="OrthoDB" id="9970435at2759"/>
<feature type="compositionally biased region" description="Polar residues" evidence="1">
    <location>
        <begin position="582"/>
        <end position="600"/>
    </location>
</feature>
<feature type="region of interest" description="Disordered" evidence="1">
    <location>
        <begin position="626"/>
        <end position="660"/>
    </location>
</feature>
<feature type="compositionally biased region" description="Polar residues" evidence="1">
    <location>
        <begin position="459"/>
        <end position="477"/>
    </location>
</feature>
<feature type="region of interest" description="Disordered" evidence="1">
    <location>
        <begin position="451"/>
        <end position="612"/>
    </location>
</feature>
<evidence type="ECO:0000259" key="3">
    <source>
        <dbReference type="Pfam" id="PF08585"/>
    </source>
</evidence>
<feature type="region of interest" description="Disordered" evidence="1">
    <location>
        <begin position="1"/>
        <end position="56"/>
    </location>
</feature>
<feature type="domain" description="RecQ mediated genome instability protein 1 OB-fold" evidence="3">
    <location>
        <begin position="360"/>
        <end position="437"/>
    </location>
</feature>
<evidence type="ECO:0000313" key="5">
    <source>
        <dbReference type="Proteomes" id="UP000591131"/>
    </source>
</evidence>